<keyword evidence="2" id="KW-1185">Reference proteome</keyword>
<organism evidence="1 2">
    <name type="scientific">Polypedilum vanderplanki</name>
    <name type="common">Sleeping chironomid midge</name>
    <dbReference type="NCBI Taxonomy" id="319348"/>
    <lineage>
        <taxon>Eukaryota</taxon>
        <taxon>Metazoa</taxon>
        <taxon>Ecdysozoa</taxon>
        <taxon>Arthropoda</taxon>
        <taxon>Hexapoda</taxon>
        <taxon>Insecta</taxon>
        <taxon>Pterygota</taxon>
        <taxon>Neoptera</taxon>
        <taxon>Endopterygota</taxon>
        <taxon>Diptera</taxon>
        <taxon>Nematocera</taxon>
        <taxon>Chironomoidea</taxon>
        <taxon>Chironomidae</taxon>
        <taxon>Chironominae</taxon>
        <taxon>Polypedilum</taxon>
        <taxon>Polypedilum</taxon>
    </lineage>
</organism>
<protein>
    <submittedName>
        <fullName evidence="1">Uncharacterized protein</fullName>
    </submittedName>
</protein>
<evidence type="ECO:0000313" key="1">
    <source>
        <dbReference type="EMBL" id="KAG5674285.1"/>
    </source>
</evidence>
<dbReference type="OrthoDB" id="10538408at2759"/>
<accession>A0A9J6BXM1</accession>
<sequence>MVDTIKCFGEINTGTKLVQEIKRLIVVFAKDRYEKNDFDAIRYTTRDNWSYDIRKLLRTCYELSRVGLVKSAFVKEFGILVSYEILKNGESTIKRALIRNNGDLDDLRMAVKDVGTKISTSIFYSDNYFKLNIAERTSIRDEQKHLDEYNAAQDENNNFQQ</sequence>
<dbReference type="EMBL" id="JADBJN010000002">
    <property type="protein sequence ID" value="KAG5674285.1"/>
    <property type="molecule type" value="Genomic_DNA"/>
</dbReference>
<name>A0A9J6BXM1_POLVA</name>
<comment type="caution">
    <text evidence="1">The sequence shown here is derived from an EMBL/GenBank/DDBJ whole genome shotgun (WGS) entry which is preliminary data.</text>
</comment>
<reference evidence="1" key="1">
    <citation type="submission" date="2021-03" db="EMBL/GenBank/DDBJ databases">
        <title>Chromosome level genome of the anhydrobiotic midge Polypedilum vanderplanki.</title>
        <authorList>
            <person name="Yoshida Y."/>
            <person name="Kikawada T."/>
            <person name="Gusev O."/>
        </authorList>
    </citation>
    <scope>NUCLEOTIDE SEQUENCE</scope>
    <source>
        <strain evidence="1">NIAS01</strain>
        <tissue evidence="1">Whole body or cell culture</tissue>
    </source>
</reference>
<dbReference type="AlphaFoldDB" id="A0A9J6BXM1"/>
<gene>
    <name evidence="1" type="ORF">PVAND_004264</name>
</gene>
<dbReference type="Proteomes" id="UP001107558">
    <property type="component" value="Chromosome 2"/>
</dbReference>
<evidence type="ECO:0000313" key="2">
    <source>
        <dbReference type="Proteomes" id="UP001107558"/>
    </source>
</evidence>
<proteinExistence type="predicted"/>